<evidence type="ECO:0000256" key="1">
    <source>
        <dbReference type="SAM" id="MobiDB-lite"/>
    </source>
</evidence>
<dbReference type="Proteomes" id="UP000003561">
    <property type="component" value="Unassembled WGS sequence"/>
</dbReference>
<name>C0FPW4_9FIRM</name>
<comment type="caution">
    <text evidence="2">The sequence shown here is derived from an EMBL/GenBank/DDBJ whole genome shotgun (WGS) entry which is preliminary data.</text>
</comment>
<reference evidence="2 3" key="1">
    <citation type="submission" date="2009-02" db="EMBL/GenBank/DDBJ databases">
        <authorList>
            <person name="Fulton L."/>
            <person name="Clifton S."/>
            <person name="Fulton B."/>
            <person name="Xu J."/>
            <person name="Minx P."/>
            <person name="Pepin K.H."/>
            <person name="Johnson M."/>
            <person name="Bhonagiri V."/>
            <person name="Nash W.E."/>
            <person name="Mardis E.R."/>
            <person name="Wilson R.K."/>
        </authorList>
    </citation>
    <scope>NUCLEOTIDE SEQUENCE [LARGE SCALE GENOMIC DNA]</scope>
    <source>
        <strain evidence="2 3">DSM 16841</strain>
    </source>
</reference>
<evidence type="ECO:0000313" key="3">
    <source>
        <dbReference type="Proteomes" id="UP000003561"/>
    </source>
</evidence>
<organism evidence="2 3">
    <name type="scientific">Roseburia inulinivorans DSM 16841</name>
    <dbReference type="NCBI Taxonomy" id="622312"/>
    <lineage>
        <taxon>Bacteria</taxon>
        <taxon>Bacillati</taxon>
        <taxon>Bacillota</taxon>
        <taxon>Clostridia</taxon>
        <taxon>Lachnospirales</taxon>
        <taxon>Lachnospiraceae</taxon>
        <taxon>Roseburia</taxon>
    </lineage>
</organism>
<dbReference type="AlphaFoldDB" id="C0FPW4"/>
<sequence>MIFQKAIEHFFPDVAKFKEYRRQLAKKKEKRMKSSPLFLSRKKRR</sequence>
<gene>
    <name evidence="2" type="ORF">ROSEINA2194_00767</name>
</gene>
<protein>
    <submittedName>
        <fullName evidence="2">Uncharacterized protein</fullName>
    </submittedName>
</protein>
<feature type="region of interest" description="Disordered" evidence="1">
    <location>
        <begin position="25"/>
        <end position="45"/>
    </location>
</feature>
<dbReference type="EMBL" id="ACFY01000033">
    <property type="protein sequence ID" value="EEG95371.1"/>
    <property type="molecule type" value="Genomic_DNA"/>
</dbReference>
<proteinExistence type="predicted"/>
<accession>C0FPW4</accession>
<evidence type="ECO:0000313" key="2">
    <source>
        <dbReference type="EMBL" id="EEG95371.1"/>
    </source>
</evidence>
<reference evidence="2 3" key="2">
    <citation type="submission" date="2009-03" db="EMBL/GenBank/DDBJ databases">
        <title>Draft genome sequence of Roseburia inulinivorans (DSM 16841).</title>
        <authorList>
            <person name="Sudarsanam P."/>
            <person name="Ley R."/>
            <person name="Guruge J."/>
            <person name="Turnbaugh P.J."/>
            <person name="Mahowald M."/>
            <person name="Liep D."/>
            <person name="Gordon J."/>
        </authorList>
    </citation>
    <scope>NUCLEOTIDE SEQUENCE [LARGE SCALE GENOMIC DNA]</scope>
    <source>
        <strain evidence="2 3">DSM 16841</strain>
    </source>
</reference>